<evidence type="ECO:0000313" key="1">
    <source>
        <dbReference type="EMBL" id="MBB5936465.1"/>
    </source>
</evidence>
<dbReference type="Proteomes" id="UP000588098">
    <property type="component" value="Unassembled WGS sequence"/>
</dbReference>
<organism evidence="1 2">
    <name type="scientific">Streptomyces zagrosensis</name>
    <dbReference type="NCBI Taxonomy" id="1042984"/>
    <lineage>
        <taxon>Bacteria</taxon>
        <taxon>Bacillati</taxon>
        <taxon>Actinomycetota</taxon>
        <taxon>Actinomycetes</taxon>
        <taxon>Kitasatosporales</taxon>
        <taxon>Streptomycetaceae</taxon>
        <taxon>Streptomyces</taxon>
    </lineage>
</organism>
<keyword evidence="2" id="KW-1185">Reference proteome</keyword>
<sequence length="42" mass="4783">MIDLSAMIRFTWSAMIRFTWQPRIADTGAPMLIAGDEVAIER</sequence>
<comment type="caution">
    <text evidence="1">The sequence shown here is derived from an EMBL/GenBank/DDBJ whole genome shotgun (WGS) entry which is preliminary data.</text>
</comment>
<dbReference type="AlphaFoldDB" id="A0A7W9UYZ1"/>
<dbReference type="EMBL" id="JACHJL010000008">
    <property type="protein sequence ID" value="MBB5936465.1"/>
    <property type="molecule type" value="Genomic_DNA"/>
</dbReference>
<evidence type="ECO:0000313" key="2">
    <source>
        <dbReference type="Proteomes" id="UP000588098"/>
    </source>
</evidence>
<dbReference type="RefSeq" id="WP_281392774.1">
    <property type="nucleotide sequence ID" value="NZ_JACHJL010000008.1"/>
</dbReference>
<name>A0A7W9UYZ1_9ACTN</name>
<proteinExistence type="predicted"/>
<accession>A0A7W9UYZ1</accession>
<protein>
    <submittedName>
        <fullName evidence="1">Uncharacterized protein</fullName>
    </submittedName>
</protein>
<reference evidence="1 2" key="1">
    <citation type="submission" date="2020-08" db="EMBL/GenBank/DDBJ databases">
        <title>Genomic Encyclopedia of Type Strains, Phase III (KMG-III): the genomes of soil and plant-associated and newly described type strains.</title>
        <authorList>
            <person name="Whitman W."/>
        </authorList>
    </citation>
    <scope>NUCLEOTIDE SEQUENCE [LARGE SCALE GENOMIC DNA]</scope>
    <source>
        <strain evidence="1 2">CECT 8305</strain>
    </source>
</reference>
<gene>
    <name evidence="1" type="ORF">FHS42_003540</name>
</gene>